<keyword evidence="10" id="KW-1133">Transmembrane helix</keyword>
<dbReference type="Pfam" id="PF02518">
    <property type="entry name" value="HATPase_c"/>
    <property type="match status" value="1"/>
</dbReference>
<dbReference type="SUPFAM" id="SSF55874">
    <property type="entry name" value="ATPase domain of HSP90 chaperone/DNA topoisomerase II/histidine kinase"/>
    <property type="match status" value="1"/>
</dbReference>
<dbReference type="PRINTS" id="PR00344">
    <property type="entry name" value="BCTRLSENSOR"/>
</dbReference>
<evidence type="ECO:0000256" key="2">
    <source>
        <dbReference type="ARBA" id="ARBA00004651"/>
    </source>
</evidence>
<proteinExistence type="predicted"/>
<organism evidence="13 14">
    <name type="scientific">Cupriavidus basilensis</name>
    <dbReference type="NCBI Taxonomy" id="68895"/>
    <lineage>
        <taxon>Bacteria</taxon>
        <taxon>Pseudomonadati</taxon>
        <taxon>Pseudomonadota</taxon>
        <taxon>Betaproteobacteria</taxon>
        <taxon>Burkholderiales</taxon>
        <taxon>Burkholderiaceae</taxon>
        <taxon>Cupriavidus</taxon>
    </lineage>
</organism>
<evidence type="ECO:0000256" key="10">
    <source>
        <dbReference type="SAM" id="Phobius"/>
    </source>
</evidence>
<evidence type="ECO:0000256" key="3">
    <source>
        <dbReference type="ARBA" id="ARBA00012438"/>
    </source>
</evidence>
<dbReference type="Pfam" id="PF00672">
    <property type="entry name" value="HAMP"/>
    <property type="match status" value="1"/>
</dbReference>
<evidence type="ECO:0000256" key="6">
    <source>
        <dbReference type="ARBA" id="ARBA00022679"/>
    </source>
</evidence>
<dbReference type="SUPFAM" id="SSF47384">
    <property type="entry name" value="Homodimeric domain of signal transducing histidine kinase"/>
    <property type="match status" value="1"/>
</dbReference>
<evidence type="ECO:0000256" key="4">
    <source>
        <dbReference type="ARBA" id="ARBA00022475"/>
    </source>
</evidence>
<dbReference type="InterPro" id="IPR004358">
    <property type="entry name" value="Sig_transdc_His_kin-like_C"/>
</dbReference>
<gene>
    <name evidence="13" type="ORF">P3W85_34055</name>
</gene>
<keyword evidence="10" id="KW-0812">Transmembrane</keyword>
<keyword evidence="10" id="KW-0472">Membrane</keyword>
<dbReference type="CDD" id="cd06225">
    <property type="entry name" value="HAMP"/>
    <property type="match status" value="1"/>
</dbReference>
<keyword evidence="6" id="KW-0808">Transferase</keyword>
<keyword evidence="4" id="KW-1003">Cell membrane</keyword>
<comment type="catalytic activity">
    <reaction evidence="1">
        <text>ATP + protein L-histidine = ADP + protein N-phospho-L-histidine.</text>
        <dbReference type="EC" id="2.7.13.3"/>
    </reaction>
</comment>
<dbReference type="InterPro" id="IPR036890">
    <property type="entry name" value="HATPase_C_sf"/>
</dbReference>
<dbReference type="InterPro" id="IPR036097">
    <property type="entry name" value="HisK_dim/P_sf"/>
</dbReference>
<feature type="transmembrane region" description="Helical" evidence="10">
    <location>
        <begin position="6"/>
        <end position="28"/>
    </location>
</feature>
<dbReference type="RefSeq" id="WP_276268002.1">
    <property type="nucleotide sequence ID" value="NZ_JARJLM010000546.1"/>
</dbReference>
<feature type="transmembrane region" description="Helical" evidence="10">
    <location>
        <begin position="133"/>
        <end position="153"/>
    </location>
</feature>
<evidence type="ECO:0000313" key="13">
    <source>
        <dbReference type="EMBL" id="MDF3837920.1"/>
    </source>
</evidence>
<dbReference type="Gene3D" id="6.10.340.10">
    <property type="match status" value="1"/>
</dbReference>
<dbReference type="InterPro" id="IPR003660">
    <property type="entry name" value="HAMP_dom"/>
</dbReference>
<dbReference type="Proteomes" id="UP001216674">
    <property type="component" value="Unassembled WGS sequence"/>
</dbReference>
<dbReference type="PANTHER" id="PTHR44936:SF10">
    <property type="entry name" value="SENSOR PROTEIN RSTB"/>
    <property type="match status" value="1"/>
</dbReference>
<dbReference type="EC" id="2.7.13.3" evidence="3"/>
<evidence type="ECO:0000256" key="8">
    <source>
        <dbReference type="ARBA" id="ARBA00022777"/>
    </source>
</evidence>
<evidence type="ECO:0000259" key="11">
    <source>
        <dbReference type="PROSITE" id="PS50109"/>
    </source>
</evidence>
<reference evidence="13 14" key="1">
    <citation type="submission" date="2023-03" db="EMBL/GenBank/DDBJ databases">
        <title>Draft assemblies of triclosan tolerant bacteria isolated from returned activated sludge.</title>
        <authorList>
            <person name="Van Hamelsveld S."/>
        </authorList>
    </citation>
    <scope>NUCLEOTIDE SEQUENCE [LARGE SCALE GENOMIC DNA]</scope>
    <source>
        <strain evidence="13 14">GW210010_S58</strain>
    </source>
</reference>
<dbReference type="GO" id="GO:0005524">
    <property type="term" value="F:ATP binding"/>
    <property type="evidence" value="ECO:0007669"/>
    <property type="project" value="UniProtKB-KW"/>
</dbReference>
<evidence type="ECO:0000259" key="12">
    <source>
        <dbReference type="PROSITE" id="PS50885"/>
    </source>
</evidence>
<dbReference type="InterPro" id="IPR005467">
    <property type="entry name" value="His_kinase_dom"/>
</dbReference>
<dbReference type="Gene3D" id="3.30.565.10">
    <property type="entry name" value="Histidine kinase-like ATPase, C-terminal domain"/>
    <property type="match status" value="1"/>
</dbReference>
<keyword evidence="7" id="KW-0547">Nucleotide-binding</keyword>
<dbReference type="PROSITE" id="PS50109">
    <property type="entry name" value="HIS_KIN"/>
    <property type="match status" value="1"/>
</dbReference>
<evidence type="ECO:0000256" key="9">
    <source>
        <dbReference type="ARBA" id="ARBA00022840"/>
    </source>
</evidence>
<keyword evidence="14" id="KW-1185">Reference proteome</keyword>
<comment type="subcellular location">
    <subcellularLocation>
        <location evidence="2">Cell membrane</location>
        <topology evidence="2">Multi-pass membrane protein</topology>
    </subcellularLocation>
</comment>
<dbReference type="CDD" id="cd00082">
    <property type="entry name" value="HisKA"/>
    <property type="match status" value="1"/>
</dbReference>
<dbReference type="InterPro" id="IPR003661">
    <property type="entry name" value="HisK_dim/P_dom"/>
</dbReference>
<accession>A0ABT6AZ81</accession>
<name>A0ABT6AZ81_9BURK</name>
<evidence type="ECO:0000256" key="1">
    <source>
        <dbReference type="ARBA" id="ARBA00000085"/>
    </source>
</evidence>
<dbReference type="PROSITE" id="PS50885">
    <property type="entry name" value="HAMP"/>
    <property type="match status" value="1"/>
</dbReference>
<feature type="domain" description="HAMP" evidence="12">
    <location>
        <begin position="158"/>
        <end position="204"/>
    </location>
</feature>
<protein>
    <recommendedName>
        <fullName evidence="3">histidine kinase</fullName>
        <ecNumber evidence="3">2.7.13.3</ecNumber>
    </recommendedName>
</protein>
<sequence length="444" mass="49108">MIRSLFKLYLIVVLSVAAAVAGIQYGLLPQLHQQLSEIERESSKTYNYLLARYLDQQDIRREAALARLQANASERFALIGMDDVLHLGERRLRDLRDGRQVFGNDGKDAYLPLRDGQILHAHREEVNDTNFQLTAYALIAFAILLAVVTWVFYHWRELNALQEAARQFGNGRLSTRARLSRRSNVYQLARQFDDMAACIEASMARQRAMIHGISHELKTPIARLEFGIALLRSCGDSAPDPSQRAQRLEALRLNVRELDELVTELLTLGQLEQGAVPLRLVPVTVREMVDSVAAIVSDDAAQRNLLLDVRSTGPYAHHLCDPRLVARALLNLCRNAVRNARGTVAVASRTDVSGTLTLTVEDDGPGVPPEECERIFEPFHHAGAGLARHSGRFGLDLAIVRRIALAHGGQVSLGSGRSGGARFVITLPGPASDRRPHLGTLPDN</sequence>
<dbReference type="PANTHER" id="PTHR44936">
    <property type="entry name" value="SENSOR PROTEIN CREC"/>
    <property type="match status" value="1"/>
</dbReference>
<dbReference type="Gene3D" id="1.10.287.130">
    <property type="match status" value="1"/>
</dbReference>
<evidence type="ECO:0000313" key="14">
    <source>
        <dbReference type="Proteomes" id="UP001216674"/>
    </source>
</evidence>
<comment type="caution">
    <text evidence="13">The sequence shown here is derived from an EMBL/GenBank/DDBJ whole genome shotgun (WGS) entry which is preliminary data.</text>
</comment>
<evidence type="ECO:0000256" key="5">
    <source>
        <dbReference type="ARBA" id="ARBA00022553"/>
    </source>
</evidence>
<feature type="domain" description="Histidine kinase" evidence="11">
    <location>
        <begin position="212"/>
        <end position="431"/>
    </location>
</feature>
<dbReference type="InterPro" id="IPR003594">
    <property type="entry name" value="HATPase_dom"/>
</dbReference>
<dbReference type="EMBL" id="JARJLM010000546">
    <property type="protein sequence ID" value="MDF3837920.1"/>
    <property type="molecule type" value="Genomic_DNA"/>
</dbReference>
<keyword evidence="9 13" id="KW-0067">ATP-binding</keyword>
<dbReference type="SMART" id="SM00387">
    <property type="entry name" value="HATPase_c"/>
    <property type="match status" value="1"/>
</dbReference>
<evidence type="ECO:0000256" key="7">
    <source>
        <dbReference type="ARBA" id="ARBA00022741"/>
    </source>
</evidence>
<dbReference type="Pfam" id="PF00512">
    <property type="entry name" value="HisKA"/>
    <property type="match status" value="1"/>
</dbReference>
<keyword evidence="8" id="KW-0418">Kinase</keyword>
<dbReference type="InterPro" id="IPR050980">
    <property type="entry name" value="2C_sensor_his_kinase"/>
</dbReference>
<keyword evidence="5" id="KW-0597">Phosphoprotein</keyword>
<dbReference type="SMART" id="SM00388">
    <property type="entry name" value="HisKA"/>
    <property type="match status" value="1"/>
</dbReference>